<organism evidence="2 3">
    <name type="scientific">Cladophialophora psammophila CBS 110553</name>
    <dbReference type="NCBI Taxonomy" id="1182543"/>
    <lineage>
        <taxon>Eukaryota</taxon>
        <taxon>Fungi</taxon>
        <taxon>Dikarya</taxon>
        <taxon>Ascomycota</taxon>
        <taxon>Pezizomycotina</taxon>
        <taxon>Eurotiomycetes</taxon>
        <taxon>Chaetothyriomycetidae</taxon>
        <taxon>Chaetothyriales</taxon>
        <taxon>Herpotrichiellaceae</taxon>
        <taxon>Cladophialophora</taxon>
    </lineage>
</organism>
<feature type="compositionally biased region" description="Acidic residues" evidence="1">
    <location>
        <begin position="230"/>
        <end position="239"/>
    </location>
</feature>
<comment type="caution">
    <text evidence="2">The sequence shown here is derived from an EMBL/GenBank/DDBJ whole genome shotgun (WGS) entry which is preliminary data.</text>
</comment>
<feature type="compositionally biased region" description="Acidic residues" evidence="1">
    <location>
        <begin position="114"/>
        <end position="138"/>
    </location>
</feature>
<dbReference type="eggNOG" id="ENOG502SDCM">
    <property type="taxonomic scope" value="Eukaryota"/>
</dbReference>
<gene>
    <name evidence="2" type="ORF">A1O5_12007</name>
</gene>
<protein>
    <submittedName>
        <fullName evidence="2">Uncharacterized protein</fullName>
    </submittedName>
</protein>
<feature type="compositionally biased region" description="Acidic residues" evidence="1">
    <location>
        <begin position="182"/>
        <end position="192"/>
    </location>
</feature>
<keyword evidence="3" id="KW-1185">Reference proteome</keyword>
<dbReference type="GeneID" id="19196693"/>
<feature type="region of interest" description="Disordered" evidence="1">
    <location>
        <begin position="94"/>
        <end position="204"/>
    </location>
</feature>
<dbReference type="RefSeq" id="XP_007750766.1">
    <property type="nucleotide sequence ID" value="XM_007752576.1"/>
</dbReference>
<dbReference type="InterPro" id="IPR037738">
    <property type="entry name" value="Ecm13-like"/>
</dbReference>
<feature type="region of interest" description="Disordered" evidence="1">
    <location>
        <begin position="217"/>
        <end position="241"/>
    </location>
</feature>
<feature type="region of interest" description="Disordered" evidence="1">
    <location>
        <begin position="1"/>
        <end position="33"/>
    </location>
</feature>
<dbReference type="EMBL" id="AMGX01000030">
    <property type="protein sequence ID" value="EXJ61215.1"/>
    <property type="molecule type" value="Genomic_DNA"/>
</dbReference>
<sequence length="254" mass="28617">MPSSVTFSASAAHTKSASQSIYSRPPQKKQKMSITQTYFLAHSARGKLSREAARPDHDLRLLVGHANMLDSLMLDLANAEQEQERWFNNIVNGSQAQEEEKEEEEERHRHVETIVEEPEADWEPEDAASSEEESEDETEQKPDTQVTAIEVDSDMEDDEDEENEELTLVRTASRHSPPELSLDTDSDSEDEQMPPSPPATTIQVLSEKQRQAIATTSFYDAKDNASLSPEESEAFEEEGFYLPSRQQPTIIAAY</sequence>
<dbReference type="Proteomes" id="UP000019471">
    <property type="component" value="Unassembled WGS sequence"/>
</dbReference>
<dbReference type="OrthoDB" id="5431245at2759"/>
<evidence type="ECO:0000256" key="1">
    <source>
        <dbReference type="SAM" id="MobiDB-lite"/>
    </source>
</evidence>
<dbReference type="PANTHER" id="PTHR36826">
    <property type="entry name" value="PROTEIN ECM13"/>
    <property type="match status" value="1"/>
</dbReference>
<dbReference type="PANTHER" id="PTHR36826:SF1">
    <property type="entry name" value="PROTEIN ECM13"/>
    <property type="match status" value="1"/>
</dbReference>
<name>W9W896_9EURO</name>
<proteinExistence type="predicted"/>
<dbReference type="HOGENOM" id="CLU_058482_0_0_1"/>
<evidence type="ECO:0000313" key="3">
    <source>
        <dbReference type="Proteomes" id="UP000019471"/>
    </source>
</evidence>
<feature type="compositionally biased region" description="Polar residues" evidence="1">
    <location>
        <begin position="1"/>
        <end position="22"/>
    </location>
</feature>
<dbReference type="AlphaFoldDB" id="W9W896"/>
<reference evidence="2 3" key="1">
    <citation type="submission" date="2013-03" db="EMBL/GenBank/DDBJ databases">
        <title>The Genome Sequence of Cladophialophora psammophila CBS 110553.</title>
        <authorList>
            <consortium name="The Broad Institute Genomics Platform"/>
            <person name="Cuomo C."/>
            <person name="de Hoog S."/>
            <person name="Gorbushina A."/>
            <person name="Walker B."/>
            <person name="Young S.K."/>
            <person name="Zeng Q."/>
            <person name="Gargeya S."/>
            <person name="Fitzgerald M."/>
            <person name="Haas B."/>
            <person name="Abouelleil A."/>
            <person name="Allen A.W."/>
            <person name="Alvarado L."/>
            <person name="Arachchi H.M."/>
            <person name="Berlin A.M."/>
            <person name="Chapman S.B."/>
            <person name="Gainer-Dewar J."/>
            <person name="Goldberg J."/>
            <person name="Griggs A."/>
            <person name="Gujja S."/>
            <person name="Hansen M."/>
            <person name="Howarth C."/>
            <person name="Imamovic A."/>
            <person name="Ireland A."/>
            <person name="Larimer J."/>
            <person name="McCowan C."/>
            <person name="Murphy C."/>
            <person name="Pearson M."/>
            <person name="Poon T.W."/>
            <person name="Priest M."/>
            <person name="Roberts A."/>
            <person name="Saif S."/>
            <person name="Shea T."/>
            <person name="Sisk P."/>
            <person name="Sykes S."/>
            <person name="Wortman J."/>
            <person name="Nusbaum C."/>
            <person name="Birren B."/>
        </authorList>
    </citation>
    <scope>NUCLEOTIDE SEQUENCE [LARGE SCALE GENOMIC DNA]</scope>
    <source>
        <strain evidence="2 3">CBS 110553</strain>
    </source>
</reference>
<evidence type="ECO:0000313" key="2">
    <source>
        <dbReference type="EMBL" id="EXJ61215.1"/>
    </source>
</evidence>
<accession>W9W896</accession>
<dbReference type="STRING" id="1182543.W9W896"/>
<feature type="compositionally biased region" description="Acidic residues" evidence="1">
    <location>
        <begin position="151"/>
        <end position="165"/>
    </location>
</feature>